<evidence type="ECO:0000256" key="4">
    <source>
        <dbReference type="ARBA" id="ARBA00022729"/>
    </source>
</evidence>
<keyword evidence="3" id="KW-0479">Metal-binding</keyword>
<dbReference type="Pfam" id="PF00884">
    <property type="entry name" value="Sulfatase"/>
    <property type="match status" value="1"/>
</dbReference>
<organism evidence="9 10">
    <name type="scientific">Calycomorphotria hydatis</name>
    <dbReference type="NCBI Taxonomy" id="2528027"/>
    <lineage>
        <taxon>Bacteria</taxon>
        <taxon>Pseudomonadati</taxon>
        <taxon>Planctomycetota</taxon>
        <taxon>Planctomycetia</taxon>
        <taxon>Planctomycetales</taxon>
        <taxon>Planctomycetaceae</taxon>
        <taxon>Calycomorphotria</taxon>
    </lineage>
</organism>
<evidence type="ECO:0000313" key="10">
    <source>
        <dbReference type="Proteomes" id="UP000319976"/>
    </source>
</evidence>
<dbReference type="PANTHER" id="PTHR42693">
    <property type="entry name" value="ARYLSULFATASE FAMILY MEMBER"/>
    <property type="match status" value="1"/>
</dbReference>
<keyword evidence="10" id="KW-1185">Reference proteome</keyword>
<evidence type="ECO:0000256" key="5">
    <source>
        <dbReference type="ARBA" id="ARBA00022801"/>
    </source>
</evidence>
<evidence type="ECO:0000256" key="2">
    <source>
        <dbReference type="ARBA" id="ARBA00008779"/>
    </source>
</evidence>
<gene>
    <name evidence="9" type="primary">atsA_23</name>
    <name evidence="9" type="ORF">V22_28370</name>
</gene>
<dbReference type="KEGG" id="chya:V22_28370"/>
<name>A0A517TB26_9PLAN</name>
<evidence type="ECO:0000259" key="8">
    <source>
        <dbReference type="Pfam" id="PF00884"/>
    </source>
</evidence>
<dbReference type="SUPFAM" id="SSF53649">
    <property type="entry name" value="Alkaline phosphatase-like"/>
    <property type="match status" value="1"/>
</dbReference>
<dbReference type="AlphaFoldDB" id="A0A517TB26"/>
<evidence type="ECO:0000256" key="6">
    <source>
        <dbReference type="ARBA" id="ARBA00022837"/>
    </source>
</evidence>
<dbReference type="PANTHER" id="PTHR42693:SF42">
    <property type="entry name" value="ARYLSULFATASE G"/>
    <property type="match status" value="1"/>
</dbReference>
<dbReference type="Gene3D" id="3.30.1120.10">
    <property type="match status" value="1"/>
</dbReference>
<dbReference type="PROSITE" id="PS00149">
    <property type="entry name" value="SULFATASE_2"/>
    <property type="match status" value="1"/>
</dbReference>
<dbReference type="Gene3D" id="3.40.720.10">
    <property type="entry name" value="Alkaline Phosphatase, subunit A"/>
    <property type="match status" value="1"/>
</dbReference>
<evidence type="ECO:0000256" key="3">
    <source>
        <dbReference type="ARBA" id="ARBA00022723"/>
    </source>
</evidence>
<comment type="similarity">
    <text evidence="2">Belongs to the sulfatase family.</text>
</comment>
<dbReference type="InterPro" id="IPR017850">
    <property type="entry name" value="Alkaline_phosphatase_core_sf"/>
</dbReference>
<comment type="cofactor">
    <cofactor evidence="1">
        <name>Ca(2+)</name>
        <dbReference type="ChEBI" id="CHEBI:29108"/>
    </cofactor>
</comment>
<dbReference type="PROSITE" id="PS00523">
    <property type="entry name" value="SULFATASE_1"/>
    <property type="match status" value="1"/>
</dbReference>
<keyword evidence="6" id="KW-0106">Calcium</keyword>
<dbReference type="InterPro" id="IPR024607">
    <property type="entry name" value="Sulfatase_CS"/>
</dbReference>
<accession>A0A517TB26</accession>
<dbReference type="InterPro" id="IPR000917">
    <property type="entry name" value="Sulfatase_N"/>
</dbReference>
<evidence type="ECO:0000256" key="7">
    <source>
        <dbReference type="SAM" id="MobiDB-lite"/>
    </source>
</evidence>
<feature type="region of interest" description="Disordered" evidence="7">
    <location>
        <begin position="278"/>
        <end position="298"/>
    </location>
</feature>
<evidence type="ECO:0000313" key="9">
    <source>
        <dbReference type="EMBL" id="QDT65582.1"/>
    </source>
</evidence>
<dbReference type="InterPro" id="IPR050738">
    <property type="entry name" value="Sulfatase"/>
</dbReference>
<proteinExistence type="inferred from homology"/>
<dbReference type="GO" id="GO:0004065">
    <property type="term" value="F:arylsulfatase activity"/>
    <property type="evidence" value="ECO:0007669"/>
    <property type="project" value="UniProtKB-EC"/>
</dbReference>
<keyword evidence="5 9" id="KW-0378">Hydrolase</keyword>
<dbReference type="EC" id="3.1.6.1" evidence="9"/>
<dbReference type="EMBL" id="CP036316">
    <property type="protein sequence ID" value="QDT65582.1"/>
    <property type="molecule type" value="Genomic_DNA"/>
</dbReference>
<keyword evidence="4" id="KW-0732">Signal</keyword>
<dbReference type="Proteomes" id="UP000319976">
    <property type="component" value="Chromosome"/>
</dbReference>
<reference evidence="9 10" key="1">
    <citation type="submission" date="2019-02" db="EMBL/GenBank/DDBJ databases">
        <title>Deep-cultivation of Planctomycetes and their phenomic and genomic characterization uncovers novel biology.</title>
        <authorList>
            <person name="Wiegand S."/>
            <person name="Jogler M."/>
            <person name="Boedeker C."/>
            <person name="Pinto D."/>
            <person name="Vollmers J."/>
            <person name="Rivas-Marin E."/>
            <person name="Kohn T."/>
            <person name="Peeters S.H."/>
            <person name="Heuer A."/>
            <person name="Rast P."/>
            <person name="Oberbeckmann S."/>
            <person name="Bunk B."/>
            <person name="Jeske O."/>
            <person name="Meyerdierks A."/>
            <person name="Storesund J.E."/>
            <person name="Kallscheuer N."/>
            <person name="Luecker S."/>
            <person name="Lage O.M."/>
            <person name="Pohl T."/>
            <person name="Merkel B.J."/>
            <person name="Hornburger P."/>
            <person name="Mueller R.-W."/>
            <person name="Bruemmer F."/>
            <person name="Labrenz M."/>
            <person name="Spormann A.M."/>
            <person name="Op den Camp H."/>
            <person name="Overmann J."/>
            <person name="Amann R."/>
            <person name="Jetten M.S.M."/>
            <person name="Mascher T."/>
            <person name="Medema M.H."/>
            <person name="Devos D.P."/>
            <person name="Kaster A.-K."/>
            <person name="Ovreas L."/>
            <person name="Rohde M."/>
            <person name="Galperin M.Y."/>
            <person name="Jogler C."/>
        </authorList>
    </citation>
    <scope>NUCLEOTIDE SEQUENCE [LARGE SCALE GENOMIC DNA]</scope>
    <source>
        <strain evidence="9 10">V22</strain>
    </source>
</reference>
<dbReference type="CDD" id="cd16144">
    <property type="entry name" value="ARS_like"/>
    <property type="match status" value="1"/>
</dbReference>
<sequence>MCMMLGFDITYGTRQHCDYLQRPIPSKTGSHMRAFPIFLRTSFAFTLLLACLASSPVKAAEPTNFVFFLVDDLGWMDIGCNGSTFHETPNIDALAESGMRFTQAYAACPVCSPTRASIMTGRHPVRVDVTDWIPGMQGKRFPGGPKFQDVEDRDNLALEETTIAETLHDNGYQTFFAGKWHLGEKGHWPNDQGFDINIGGHHKGSPPGGYYAPWNNPALQAKFDGEYLTERLTEESTQFLEKRNAEKPFLLYLSYYNVHTPVQPYEKKVDHFREKAEQEFKTESPPIPEHRGYSRSRQDNPEFASMVAAVDISVGAILSKLKDLGLEENTVVFFFSDNGGLCTLRKPGSTSNLPLRSGKGWLYEGGVREPMIVRAPGVTRPGSVCDTPVVSMDFFPTMLDLAGLKQLPDVHNDGVSLVPLLREQEKYSPRTFYWHYPHYHGSMWTPGASIRDGDWKLIEFYHDDKVELYNLADDLGEQKDLSESNPEKREELLGKLHQWQHEMGAQMPQPIKE</sequence>
<protein>
    <submittedName>
        <fullName evidence="9">Arylsulfatase</fullName>
        <ecNumber evidence="9">3.1.6.1</ecNumber>
    </submittedName>
</protein>
<dbReference type="GO" id="GO:0046872">
    <property type="term" value="F:metal ion binding"/>
    <property type="evidence" value="ECO:0007669"/>
    <property type="project" value="UniProtKB-KW"/>
</dbReference>
<evidence type="ECO:0000256" key="1">
    <source>
        <dbReference type="ARBA" id="ARBA00001913"/>
    </source>
</evidence>
<feature type="domain" description="Sulfatase N-terminal" evidence="8">
    <location>
        <begin position="64"/>
        <end position="403"/>
    </location>
</feature>
<dbReference type="FunFam" id="3.40.720.10:FF:000065">
    <property type="entry name" value="Arylsulfatase A"/>
    <property type="match status" value="1"/>
</dbReference>